<dbReference type="AlphaFoldDB" id="A0A167JKV9"/>
<protein>
    <recommendedName>
        <fullName evidence="5">Secreted protein</fullName>
    </recommendedName>
</protein>
<evidence type="ECO:0008006" key="5">
    <source>
        <dbReference type="Google" id="ProtNLM"/>
    </source>
</evidence>
<evidence type="ECO:0000313" key="4">
    <source>
        <dbReference type="Proteomes" id="UP000076738"/>
    </source>
</evidence>
<evidence type="ECO:0000256" key="1">
    <source>
        <dbReference type="SAM" id="MobiDB-lite"/>
    </source>
</evidence>
<feature type="signal peptide" evidence="2">
    <location>
        <begin position="1"/>
        <end position="15"/>
    </location>
</feature>
<dbReference type="Proteomes" id="UP000076738">
    <property type="component" value="Unassembled WGS sequence"/>
</dbReference>
<evidence type="ECO:0000256" key="2">
    <source>
        <dbReference type="SAM" id="SignalP"/>
    </source>
</evidence>
<gene>
    <name evidence="3" type="ORF">CALVIDRAFT_247515</name>
</gene>
<reference evidence="3 4" key="1">
    <citation type="journal article" date="2016" name="Mol. Biol. Evol.">
        <title>Comparative Genomics of Early-Diverging Mushroom-Forming Fungi Provides Insights into the Origins of Lignocellulose Decay Capabilities.</title>
        <authorList>
            <person name="Nagy L.G."/>
            <person name="Riley R."/>
            <person name="Tritt A."/>
            <person name="Adam C."/>
            <person name="Daum C."/>
            <person name="Floudas D."/>
            <person name="Sun H."/>
            <person name="Yadav J.S."/>
            <person name="Pangilinan J."/>
            <person name="Larsson K.H."/>
            <person name="Matsuura K."/>
            <person name="Barry K."/>
            <person name="Labutti K."/>
            <person name="Kuo R."/>
            <person name="Ohm R.A."/>
            <person name="Bhattacharya S.S."/>
            <person name="Shirouzu T."/>
            <person name="Yoshinaga Y."/>
            <person name="Martin F.M."/>
            <person name="Grigoriev I.V."/>
            <person name="Hibbett D.S."/>
        </authorList>
    </citation>
    <scope>NUCLEOTIDE SEQUENCE [LARGE SCALE GENOMIC DNA]</scope>
    <source>
        <strain evidence="3 4">TUFC12733</strain>
    </source>
</reference>
<sequence>MTWCVLVAGSAWASGVRWWIRTPGGEGRFWREDEMPPRHRSADAGGGRAPIRKGRSPLASSVCCTPSHSYPFVFPIPVLSQADIKMKVFTLSELLTSLYARFSN</sequence>
<proteinExistence type="predicted"/>
<keyword evidence="2" id="KW-0732">Signal</keyword>
<accession>A0A167JKV9</accession>
<name>A0A167JKV9_CALVF</name>
<evidence type="ECO:0000313" key="3">
    <source>
        <dbReference type="EMBL" id="KZO93690.1"/>
    </source>
</evidence>
<dbReference type="EMBL" id="KV417300">
    <property type="protein sequence ID" value="KZO93690.1"/>
    <property type="molecule type" value="Genomic_DNA"/>
</dbReference>
<feature type="chain" id="PRO_5012249645" description="Secreted protein" evidence="2">
    <location>
        <begin position="16"/>
        <end position="104"/>
    </location>
</feature>
<feature type="compositionally biased region" description="Basic and acidic residues" evidence="1">
    <location>
        <begin position="30"/>
        <end position="42"/>
    </location>
</feature>
<keyword evidence="4" id="KW-1185">Reference proteome</keyword>
<organism evidence="3 4">
    <name type="scientific">Calocera viscosa (strain TUFC12733)</name>
    <dbReference type="NCBI Taxonomy" id="1330018"/>
    <lineage>
        <taxon>Eukaryota</taxon>
        <taxon>Fungi</taxon>
        <taxon>Dikarya</taxon>
        <taxon>Basidiomycota</taxon>
        <taxon>Agaricomycotina</taxon>
        <taxon>Dacrymycetes</taxon>
        <taxon>Dacrymycetales</taxon>
        <taxon>Dacrymycetaceae</taxon>
        <taxon>Calocera</taxon>
    </lineage>
</organism>
<feature type="region of interest" description="Disordered" evidence="1">
    <location>
        <begin position="30"/>
        <end position="54"/>
    </location>
</feature>